<dbReference type="GO" id="GO:0031177">
    <property type="term" value="F:phosphopantetheine binding"/>
    <property type="evidence" value="ECO:0007669"/>
    <property type="project" value="InterPro"/>
</dbReference>
<evidence type="ECO:0000313" key="11">
    <source>
        <dbReference type="Proteomes" id="UP000195437"/>
    </source>
</evidence>
<dbReference type="Pfam" id="PF00550">
    <property type="entry name" value="PP-binding"/>
    <property type="match status" value="1"/>
</dbReference>
<dbReference type="InterPro" id="IPR020841">
    <property type="entry name" value="PKS_Beta-ketoAc_synthase_dom"/>
</dbReference>
<dbReference type="Gene3D" id="3.30.70.250">
    <property type="entry name" value="Malonyl-CoA ACP transacylase, ACP-binding"/>
    <property type="match status" value="1"/>
</dbReference>
<keyword evidence="3" id="KW-0808">Transferase</keyword>
<dbReference type="InterPro" id="IPR016036">
    <property type="entry name" value="Malonyl_transacylase_ACP-bd"/>
</dbReference>
<dbReference type="FunFam" id="3.40.47.10:FF:000042">
    <property type="entry name" value="Polyketide synthase Pks13"/>
    <property type="match status" value="1"/>
</dbReference>
<evidence type="ECO:0000256" key="4">
    <source>
        <dbReference type="ARBA" id="ARBA00022832"/>
    </source>
</evidence>
<dbReference type="Pfam" id="PF00698">
    <property type="entry name" value="Acyl_transf_1"/>
    <property type="match status" value="1"/>
</dbReference>
<dbReference type="SUPFAM" id="SSF52151">
    <property type="entry name" value="FabD/lysophospholipase-like"/>
    <property type="match status" value="1"/>
</dbReference>
<feature type="domain" description="Ketosynthase family 3 (KS3)" evidence="9">
    <location>
        <begin position="7"/>
        <end position="433"/>
    </location>
</feature>
<evidence type="ECO:0000256" key="5">
    <source>
        <dbReference type="ARBA" id="ARBA00023098"/>
    </source>
</evidence>
<dbReference type="InterPro" id="IPR014030">
    <property type="entry name" value="Ketoacyl_synth_N"/>
</dbReference>
<dbReference type="Proteomes" id="UP000195437">
    <property type="component" value="Chromosome"/>
</dbReference>
<dbReference type="Pfam" id="PF22621">
    <property type="entry name" value="CurL-like_PKS_C"/>
    <property type="match status" value="1"/>
</dbReference>
<feature type="region of interest" description="Disordered" evidence="7">
    <location>
        <begin position="908"/>
        <end position="936"/>
    </location>
</feature>
<dbReference type="SUPFAM" id="SSF53901">
    <property type="entry name" value="Thiolase-like"/>
    <property type="match status" value="1"/>
</dbReference>
<dbReference type="InterPro" id="IPR020806">
    <property type="entry name" value="PKS_PP-bd"/>
</dbReference>
<evidence type="ECO:0000256" key="1">
    <source>
        <dbReference type="ARBA" id="ARBA00022450"/>
    </source>
</evidence>
<dbReference type="Pfam" id="PF02801">
    <property type="entry name" value="Ketoacyl-synt_C"/>
    <property type="match status" value="1"/>
</dbReference>
<sequence length="1048" mass="114094">MYEEGTLDGIAIIGLAGRFPGAADIGQFWQNLRDGVESVTWLSEEELLRAGRDPELVQDPHYVKAAAMLDGADRFDAAFFGYNPREAETMDPQQRLFLETAWTALEHAGYHSDAYDGLISVFAGAGMNRYLLYNLAPNRELVKALGEAQMMIGNDKDFLATRTAYKLNLKGAAVGVQTACSSSLVAVHMACQSLLSRECDMALAGGVTIAVPQENGYLYHEGGIASDDGHTRTFDADAKGTVFGSGIGIVVVKRLEDAVADGDTIYAVIKGSAINNDGSQKVSYTAPSIEGQVGVISEALAIGGVEPETVSYIEAHGTATPLGDPIEIASLNKVFQAATDLRQFCAIGSVKTNVGHLDIAAGVTGLIKTTLALQHKQLPPSLHFEKANAAIDFESSPFYVNTELKEWKADGPRRAGVSSFGFGGTNAHVVLEEAPELELSGLSREWQLLVWSAKTDLALEMATERLAAHLQETEQEVADVAYTLQVGRKAFAHRRMVVCEDGAEAAELLLTRDPKRVLTSVGTEGAGKRPVAFLFSGTGSQYVNMARDLYETEPLFHEEVEACCELLAPLIGLDLRDLLYPEEGLEEHASAELRRTKYAQPAIFVVEYALVKLLIEWGITPSAMIGHSLGEYVAACLAGVFSLEDALELVVKRAQLIEALPQGDMLAVHLSETAVLAHLTRHGAVALAAVNGPELCVVSGTSEAVAGLRQELEAADVVCKRVHTTHAFHSVMVEPIMDQFAALVSSLERKAPELPYVSNVTGTWITAEEACDPQYWARHLRETVRFADGVQALNQEPDVILLEVGPGKALASFALAVKPEHNPGRTVLTTIRHVQDRQSDIAFLLNALGRMWLLGADVDWRSFSADESRRRVPLPTYPFESKRYWIDPPEQAYASAWRPAARRVPLNRAARAKHPQSERSLSQLPLQAQTKQQPHRPVLAAHPRPNLLTPYVAPGNHAERTIAGFWQELLGIEGIGIHDDFFELGGNSLTATKLAARLRGAYRVDVPLRVIFEAGTVHDQTYLVEDLLIDQLEAMDDERARSLSVSRE</sequence>
<dbReference type="Gene3D" id="1.10.1200.10">
    <property type="entry name" value="ACP-like"/>
    <property type="match status" value="1"/>
</dbReference>
<evidence type="ECO:0000256" key="2">
    <source>
        <dbReference type="ARBA" id="ARBA00022553"/>
    </source>
</evidence>
<name>A0A1Y0ITW6_9BACL</name>
<keyword evidence="6" id="KW-0511">Multifunctional enzyme</keyword>
<dbReference type="SUPFAM" id="SSF55048">
    <property type="entry name" value="Probable ACP-binding domain of malonyl-CoA ACP transacylase"/>
    <property type="match status" value="1"/>
</dbReference>
<keyword evidence="11" id="KW-1185">Reference proteome</keyword>
<dbReference type="InterPro" id="IPR001227">
    <property type="entry name" value="Ac_transferase_dom_sf"/>
</dbReference>
<evidence type="ECO:0000259" key="8">
    <source>
        <dbReference type="PROSITE" id="PS50075"/>
    </source>
</evidence>
<dbReference type="GO" id="GO:0004312">
    <property type="term" value="F:fatty acid synthase activity"/>
    <property type="evidence" value="ECO:0007669"/>
    <property type="project" value="TreeGrafter"/>
</dbReference>
<keyword evidence="4" id="KW-0276">Fatty acid metabolism</keyword>
<evidence type="ECO:0000313" key="10">
    <source>
        <dbReference type="EMBL" id="ARU62784.1"/>
    </source>
</evidence>
<keyword evidence="2" id="KW-0597">Phosphoprotein</keyword>
<evidence type="ECO:0000256" key="7">
    <source>
        <dbReference type="SAM" id="MobiDB-lite"/>
    </source>
</evidence>
<dbReference type="PROSITE" id="PS52004">
    <property type="entry name" value="KS3_2"/>
    <property type="match status" value="1"/>
</dbReference>
<gene>
    <name evidence="10" type="ORF">CBW65_18765</name>
</gene>
<organism evidence="10 11">
    <name type="scientific">Tumebacillus avium</name>
    <dbReference type="NCBI Taxonomy" id="1903704"/>
    <lineage>
        <taxon>Bacteria</taxon>
        <taxon>Bacillati</taxon>
        <taxon>Bacillota</taxon>
        <taxon>Bacilli</taxon>
        <taxon>Bacillales</taxon>
        <taxon>Alicyclobacillaceae</taxon>
        <taxon>Tumebacillus</taxon>
    </lineage>
</organism>
<dbReference type="SUPFAM" id="SSF47336">
    <property type="entry name" value="ACP-like"/>
    <property type="match status" value="1"/>
</dbReference>
<dbReference type="InterPro" id="IPR036736">
    <property type="entry name" value="ACP-like_sf"/>
</dbReference>
<accession>A0A1Y0ITW6</accession>
<evidence type="ECO:0000256" key="6">
    <source>
        <dbReference type="ARBA" id="ARBA00023268"/>
    </source>
</evidence>
<evidence type="ECO:0000259" key="9">
    <source>
        <dbReference type="PROSITE" id="PS52004"/>
    </source>
</evidence>
<keyword evidence="5" id="KW-0443">Lipid metabolism</keyword>
<dbReference type="EMBL" id="CP021434">
    <property type="protein sequence ID" value="ARU62784.1"/>
    <property type="molecule type" value="Genomic_DNA"/>
</dbReference>
<dbReference type="InterPro" id="IPR014043">
    <property type="entry name" value="Acyl_transferase_dom"/>
</dbReference>
<dbReference type="SMART" id="SM00827">
    <property type="entry name" value="PKS_AT"/>
    <property type="match status" value="1"/>
</dbReference>
<dbReference type="InterPro" id="IPR016039">
    <property type="entry name" value="Thiolase-like"/>
</dbReference>
<proteinExistence type="predicted"/>
<dbReference type="AlphaFoldDB" id="A0A1Y0ITW6"/>
<dbReference type="InterPro" id="IPR016035">
    <property type="entry name" value="Acyl_Trfase/lysoPLipase"/>
</dbReference>
<feature type="domain" description="Carrier" evidence="8">
    <location>
        <begin position="953"/>
        <end position="1028"/>
    </location>
</feature>
<dbReference type="CDD" id="cd00833">
    <property type="entry name" value="PKS"/>
    <property type="match status" value="1"/>
</dbReference>
<dbReference type="InterPro" id="IPR050091">
    <property type="entry name" value="PKS_NRPS_Biosynth_Enz"/>
</dbReference>
<dbReference type="PANTHER" id="PTHR43775:SF51">
    <property type="entry name" value="INACTIVE PHENOLPHTHIOCEROL SYNTHESIS POLYKETIDE SYNTHASE TYPE I PKS1-RELATED"/>
    <property type="match status" value="1"/>
</dbReference>
<evidence type="ECO:0000256" key="3">
    <source>
        <dbReference type="ARBA" id="ARBA00022679"/>
    </source>
</evidence>
<dbReference type="Pfam" id="PF00109">
    <property type="entry name" value="ketoacyl-synt"/>
    <property type="match status" value="1"/>
</dbReference>
<dbReference type="Gene3D" id="3.40.47.10">
    <property type="match status" value="1"/>
</dbReference>
<dbReference type="OrthoDB" id="9765680at2"/>
<dbReference type="Gene3D" id="3.30.70.3290">
    <property type="match status" value="1"/>
</dbReference>
<dbReference type="GO" id="GO:0006633">
    <property type="term" value="P:fatty acid biosynthetic process"/>
    <property type="evidence" value="ECO:0007669"/>
    <property type="project" value="TreeGrafter"/>
</dbReference>
<dbReference type="KEGG" id="tum:CBW65_18765"/>
<protein>
    <submittedName>
        <fullName evidence="10">Polyketide synthase</fullName>
    </submittedName>
</protein>
<reference evidence="11" key="1">
    <citation type="submission" date="2017-05" db="EMBL/GenBank/DDBJ databases">
        <authorList>
            <person name="Sung H."/>
        </authorList>
    </citation>
    <scope>NUCLEOTIDE SEQUENCE [LARGE SCALE GENOMIC DNA]</scope>
    <source>
        <strain evidence="11">AR23208</strain>
    </source>
</reference>
<feature type="compositionally biased region" description="Polar residues" evidence="7">
    <location>
        <begin position="918"/>
        <end position="932"/>
    </location>
</feature>
<dbReference type="PROSITE" id="PS50075">
    <property type="entry name" value="CARRIER"/>
    <property type="match status" value="1"/>
</dbReference>
<dbReference type="SMART" id="SM00825">
    <property type="entry name" value="PKS_KS"/>
    <property type="match status" value="1"/>
</dbReference>
<dbReference type="PROSITE" id="PS00012">
    <property type="entry name" value="PHOSPHOPANTETHEINE"/>
    <property type="match status" value="1"/>
</dbReference>
<dbReference type="RefSeq" id="WP_087458134.1">
    <property type="nucleotide sequence ID" value="NZ_CP021434.1"/>
</dbReference>
<dbReference type="PANTHER" id="PTHR43775">
    <property type="entry name" value="FATTY ACID SYNTHASE"/>
    <property type="match status" value="1"/>
</dbReference>
<dbReference type="Gene3D" id="3.40.366.10">
    <property type="entry name" value="Malonyl-Coenzyme A Acyl Carrier Protein, domain 2"/>
    <property type="match status" value="1"/>
</dbReference>
<dbReference type="InterPro" id="IPR006162">
    <property type="entry name" value="Ppantetheine_attach_site"/>
</dbReference>
<dbReference type="SMART" id="SM00823">
    <property type="entry name" value="PKS_PP"/>
    <property type="match status" value="1"/>
</dbReference>
<dbReference type="InterPro" id="IPR009081">
    <property type="entry name" value="PP-bd_ACP"/>
</dbReference>
<keyword evidence="1" id="KW-0596">Phosphopantetheine</keyword>
<dbReference type="InterPro" id="IPR014031">
    <property type="entry name" value="Ketoacyl_synth_C"/>
</dbReference>